<keyword evidence="7" id="KW-1053">Target membrane</keyword>
<keyword evidence="2" id="KW-0268">Exocytosis</keyword>
<name>A0ABY6L065_9ARAC</name>
<keyword evidence="3" id="KW-1052">Target cell membrane</keyword>
<dbReference type="PROSITE" id="PS50297">
    <property type="entry name" value="ANK_REP_REGION"/>
    <property type="match status" value="4"/>
</dbReference>
<dbReference type="PANTHER" id="PTHR24126:SF14">
    <property type="entry name" value="ANK_REP_REGION DOMAIN-CONTAINING PROTEIN"/>
    <property type="match status" value="1"/>
</dbReference>
<evidence type="ECO:0000256" key="6">
    <source>
        <dbReference type="ARBA" id="ARBA00023043"/>
    </source>
</evidence>
<feature type="repeat" description="ANK" evidence="8">
    <location>
        <begin position="84"/>
        <end position="116"/>
    </location>
</feature>
<dbReference type="PANTHER" id="PTHR24126">
    <property type="entry name" value="ANKYRIN REPEAT, PH AND SEC7 DOMAIN CONTAINING PROTEIN SECG-RELATED"/>
    <property type="match status" value="1"/>
</dbReference>
<evidence type="ECO:0000256" key="2">
    <source>
        <dbReference type="ARBA" id="ARBA00022483"/>
    </source>
</evidence>
<dbReference type="Proteomes" id="UP001235939">
    <property type="component" value="Chromosome 11"/>
</dbReference>
<proteinExistence type="predicted"/>
<dbReference type="SUPFAM" id="SSF48403">
    <property type="entry name" value="Ankyrin repeat"/>
    <property type="match status" value="1"/>
</dbReference>
<evidence type="ECO:0000313" key="10">
    <source>
        <dbReference type="Proteomes" id="UP001235939"/>
    </source>
</evidence>
<dbReference type="EMBL" id="CP092873">
    <property type="protein sequence ID" value="UYV74274.1"/>
    <property type="molecule type" value="Genomic_DNA"/>
</dbReference>
<evidence type="ECO:0000256" key="4">
    <source>
        <dbReference type="ARBA" id="ARBA00022737"/>
    </source>
</evidence>
<feature type="repeat" description="ANK" evidence="8">
    <location>
        <begin position="281"/>
        <end position="313"/>
    </location>
</feature>
<keyword evidence="5" id="KW-0528">Neurotoxin</keyword>
<keyword evidence="6 8" id="KW-0040">ANK repeat</keyword>
<comment type="subcellular location">
    <subcellularLocation>
        <location evidence="1">Target cell membrane</location>
    </subcellularLocation>
</comment>
<evidence type="ECO:0000256" key="3">
    <source>
        <dbReference type="ARBA" id="ARBA00022537"/>
    </source>
</evidence>
<gene>
    <name evidence="9" type="ORF">LAZ67_11002775</name>
</gene>
<dbReference type="PROSITE" id="PS50088">
    <property type="entry name" value="ANK_REPEAT"/>
    <property type="match status" value="5"/>
</dbReference>
<keyword evidence="5" id="KW-0800">Toxin</keyword>
<dbReference type="InterPro" id="IPR036770">
    <property type="entry name" value="Ankyrin_rpt-contain_sf"/>
</dbReference>
<feature type="repeat" description="ANK" evidence="8">
    <location>
        <begin position="150"/>
        <end position="182"/>
    </location>
</feature>
<keyword evidence="10" id="KW-1185">Reference proteome</keyword>
<sequence>MIVCEKFTDSLKSLKILSNTSNFESILEMESEMYLFQAIWRGHLEEVKKLVEEGVLINVKLDSKKMLEYNHEENEKNWIEILIDCDTPLHLATKMGNYDINRFLVDNGADINASNVNNITALHYSIIYEHFEIFYDLIESGADYNGMTHYGLTPLMLASSNYNTSFMKELLKRGADIEAKDDLEHTAIYHTLMANFENFKILYDAGADVNICSKLNTPFLLEACREEALEIVVFLIKLGVDINQKNSYGDTPLANTLNNGGDEITKVLIMAGAIIDSRNKVADTPLHEAASQLNETIVHTLIEAGADVNLRNGNGETPLIIAANTCVEFILEDEFDNENLRTLELLLRNTGDIDLEIFLRNSAVENNMLFCRPILKVMIKYFVLQHPTENKPEDIHLPKDLSDWWKDCQSQVQLIQSHILGESDISLYRILTESDQHKVMGFLSNDATGLRQALEINYSRYKEYFPIYAEVIKQRFNTTDESAISLCKCFLIIRKLDFTKSNKCLMLKIVKQLHCWNCQQYLHADIVTERTHD</sequence>
<dbReference type="SMART" id="SM00248">
    <property type="entry name" value="ANK"/>
    <property type="match status" value="9"/>
</dbReference>
<dbReference type="Pfam" id="PF12796">
    <property type="entry name" value="Ank_2"/>
    <property type="match status" value="2"/>
</dbReference>
<keyword evidence="7" id="KW-0472">Membrane</keyword>
<dbReference type="Pfam" id="PF00023">
    <property type="entry name" value="Ank"/>
    <property type="match status" value="1"/>
</dbReference>
<evidence type="ECO:0000256" key="7">
    <source>
        <dbReference type="ARBA" id="ARBA00023298"/>
    </source>
</evidence>
<evidence type="ECO:0000256" key="1">
    <source>
        <dbReference type="ARBA" id="ARBA00004175"/>
    </source>
</evidence>
<keyword evidence="5" id="KW-0638">Presynaptic neurotoxin</keyword>
<dbReference type="PRINTS" id="PR01415">
    <property type="entry name" value="ANKYRIN"/>
</dbReference>
<feature type="repeat" description="ANK" evidence="8">
    <location>
        <begin position="117"/>
        <end position="149"/>
    </location>
</feature>
<reference evidence="9 10" key="1">
    <citation type="submission" date="2022-01" db="EMBL/GenBank/DDBJ databases">
        <title>A chromosomal length assembly of Cordylochernes scorpioides.</title>
        <authorList>
            <person name="Zeh D."/>
            <person name="Zeh J."/>
        </authorList>
    </citation>
    <scope>NUCLEOTIDE SEQUENCE [LARGE SCALE GENOMIC DNA]</scope>
    <source>
        <strain evidence="9">IN4F17</strain>
        <tissue evidence="9">Whole Body</tissue>
    </source>
</reference>
<dbReference type="Gene3D" id="1.25.40.20">
    <property type="entry name" value="Ankyrin repeat-containing domain"/>
    <property type="match status" value="2"/>
</dbReference>
<organism evidence="9 10">
    <name type="scientific">Cordylochernes scorpioides</name>
    <dbReference type="NCBI Taxonomy" id="51811"/>
    <lineage>
        <taxon>Eukaryota</taxon>
        <taxon>Metazoa</taxon>
        <taxon>Ecdysozoa</taxon>
        <taxon>Arthropoda</taxon>
        <taxon>Chelicerata</taxon>
        <taxon>Arachnida</taxon>
        <taxon>Pseudoscorpiones</taxon>
        <taxon>Cheliferoidea</taxon>
        <taxon>Chernetidae</taxon>
        <taxon>Cordylochernes</taxon>
    </lineage>
</organism>
<evidence type="ECO:0008006" key="11">
    <source>
        <dbReference type="Google" id="ProtNLM"/>
    </source>
</evidence>
<feature type="repeat" description="ANK" evidence="8">
    <location>
        <begin position="248"/>
        <end position="280"/>
    </location>
</feature>
<keyword evidence="4" id="KW-0677">Repeat</keyword>
<protein>
    <recommendedName>
        <fullName evidence="11">Ankyrin repeat protein</fullName>
    </recommendedName>
</protein>
<evidence type="ECO:0000256" key="5">
    <source>
        <dbReference type="ARBA" id="ARBA00023028"/>
    </source>
</evidence>
<evidence type="ECO:0000313" key="9">
    <source>
        <dbReference type="EMBL" id="UYV74274.1"/>
    </source>
</evidence>
<evidence type="ECO:0000256" key="8">
    <source>
        <dbReference type="PROSITE-ProRule" id="PRU00023"/>
    </source>
</evidence>
<accession>A0ABY6L065</accession>
<dbReference type="InterPro" id="IPR002110">
    <property type="entry name" value="Ankyrin_rpt"/>
</dbReference>